<dbReference type="AlphaFoldDB" id="A0A8I1DAW1"/>
<sequence>MSDTEISFQSGDVTLYGSLRLAASPDSPAPAALILAGSGPTDRNGDSALLEGDIGTLRFIADLLENQGISSLRYDKLGSGETALGDYEIEDIADLGFNTFVDAASDGLDYLAGQPGVDPERLFVVGHSDGAVVALALATAKEGTRVSALALLEPLSVRLLDLLTTQIHRQLDAVVGAGQLPVELADELRVALADAVESLRSEGTVPDDLPEPLQNAGLVHANAKALAEEDALDPVALVAALPAGMPVLTSCSDKDIQVIPSDVAALDAALSHTALTSVRMRNANFVLKDIGEEQSTGADYVAPLPYSAEFSEPFTAWVRSFSK</sequence>
<evidence type="ECO:0000259" key="1">
    <source>
        <dbReference type="Pfam" id="PF12697"/>
    </source>
</evidence>
<dbReference type="RefSeq" id="WP_084325275.1">
    <property type="nucleotide sequence ID" value="NZ_CP195194.1"/>
</dbReference>
<dbReference type="PANTHER" id="PTHR43265:SF1">
    <property type="entry name" value="ESTERASE ESTD"/>
    <property type="match status" value="1"/>
</dbReference>
<protein>
    <submittedName>
        <fullName evidence="2">Alpha/beta fold hydrolase</fullName>
    </submittedName>
</protein>
<accession>A0A8I1DAW1</accession>
<dbReference type="PANTHER" id="PTHR43265">
    <property type="entry name" value="ESTERASE ESTD"/>
    <property type="match status" value="1"/>
</dbReference>
<reference evidence="2 3" key="1">
    <citation type="submission" date="2020-12" db="EMBL/GenBank/DDBJ databases">
        <title>Draft genome sequence of furan degrading bacterial strain FUR100.</title>
        <authorList>
            <person name="Woiski C."/>
        </authorList>
    </citation>
    <scope>NUCLEOTIDE SEQUENCE [LARGE SCALE GENOMIC DNA]</scope>
    <source>
        <strain evidence="2 3">FUR100</strain>
    </source>
</reference>
<dbReference type="InterPro" id="IPR000073">
    <property type="entry name" value="AB_hydrolase_1"/>
</dbReference>
<name>A0A8I1DAW1_RHOER</name>
<dbReference type="Gene3D" id="3.40.50.1820">
    <property type="entry name" value="alpha/beta hydrolase"/>
    <property type="match status" value="1"/>
</dbReference>
<dbReference type="InterPro" id="IPR029058">
    <property type="entry name" value="AB_hydrolase_fold"/>
</dbReference>
<dbReference type="EMBL" id="JAECSB010000085">
    <property type="protein sequence ID" value="MBH5146148.1"/>
    <property type="molecule type" value="Genomic_DNA"/>
</dbReference>
<dbReference type="InterPro" id="IPR053145">
    <property type="entry name" value="AB_hydrolase_Est10"/>
</dbReference>
<dbReference type="GO" id="GO:0052689">
    <property type="term" value="F:carboxylic ester hydrolase activity"/>
    <property type="evidence" value="ECO:0007669"/>
    <property type="project" value="TreeGrafter"/>
</dbReference>
<dbReference type="Pfam" id="PF12697">
    <property type="entry name" value="Abhydrolase_6"/>
    <property type="match status" value="1"/>
</dbReference>
<proteinExistence type="predicted"/>
<feature type="domain" description="AB hydrolase-1" evidence="1">
    <location>
        <begin position="63"/>
        <end position="258"/>
    </location>
</feature>
<keyword evidence="2" id="KW-0378">Hydrolase</keyword>
<organism evidence="2 3">
    <name type="scientific">Rhodococcus erythropolis</name>
    <name type="common">Arthrobacter picolinophilus</name>
    <dbReference type="NCBI Taxonomy" id="1833"/>
    <lineage>
        <taxon>Bacteria</taxon>
        <taxon>Bacillati</taxon>
        <taxon>Actinomycetota</taxon>
        <taxon>Actinomycetes</taxon>
        <taxon>Mycobacteriales</taxon>
        <taxon>Nocardiaceae</taxon>
        <taxon>Rhodococcus</taxon>
        <taxon>Rhodococcus erythropolis group</taxon>
    </lineage>
</organism>
<keyword evidence="3" id="KW-1185">Reference proteome</keyword>
<comment type="caution">
    <text evidence="2">The sequence shown here is derived from an EMBL/GenBank/DDBJ whole genome shotgun (WGS) entry which is preliminary data.</text>
</comment>
<evidence type="ECO:0000313" key="2">
    <source>
        <dbReference type="EMBL" id="MBH5146148.1"/>
    </source>
</evidence>
<evidence type="ECO:0000313" key="3">
    <source>
        <dbReference type="Proteomes" id="UP000627573"/>
    </source>
</evidence>
<dbReference type="Proteomes" id="UP000627573">
    <property type="component" value="Unassembled WGS sequence"/>
</dbReference>
<gene>
    <name evidence="2" type="ORF">I3517_26445</name>
</gene>
<dbReference type="SUPFAM" id="SSF53474">
    <property type="entry name" value="alpha/beta-Hydrolases"/>
    <property type="match status" value="1"/>
</dbReference>